<dbReference type="EMBL" id="LK052937">
    <property type="protein sequence ID" value="CDR36634.1"/>
    <property type="molecule type" value="Genomic_DNA"/>
</dbReference>
<protein>
    <submittedName>
        <fullName evidence="2">RHTO0S02e04786g1_1</fullName>
    </submittedName>
</protein>
<sequence>MTLAGRSLASGVSPPAAARAVAAPRRRLLRRPSLFRLHLALLRLRLALLRLRHAPPRPRHPSRPLPRRRSRQPRTTHHLLLRARCPRRRLPQPRRTRPRRRRTRLRARRAGLPRRRRFRRPARSRRPRPRCRRLQRKSRRPRRSRSQLPARSSQSPRRTTFPLPRRRPAVPVRAGSAADPAAMAAKLTGRAMDARRTFRAAGSGGESRSPGVLRRAGTAARTGRRHPLKSTRARKLTDGRLLPRSSFLPASSAPPDGPRSDGSTNAGRRRRGLATEPAATATTSTTLATAGLRTCPSAGSGSASFMAGSLALLSSSPRRPGRHPHRGIQTSQSGGNLAQLGLSEAISAALDGGTAAIFVARSAGGRCAVLRTLLPSTDTPLGFLAVLLPSQ</sequence>
<reference evidence="2" key="1">
    <citation type="journal article" date="2014" name="Genome Announc.">
        <title>Draft genome sequence of Rhodosporidium toruloides CECT1137, an oleaginous yeast of biotechnological interest.</title>
        <authorList>
            <person name="Morin N."/>
            <person name="Calcas X."/>
            <person name="Devillers H."/>
            <person name="Durrens P."/>
            <person name="Sherman D.J."/>
            <person name="Nicaud J.-M."/>
            <person name="Neuveglise C."/>
        </authorList>
    </citation>
    <scope>NUCLEOTIDE SEQUENCE</scope>
    <source>
        <strain evidence="2">CECT1137</strain>
    </source>
</reference>
<feature type="compositionally biased region" description="Low complexity" evidence="1">
    <location>
        <begin position="146"/>
        <end position="180"/>
    </location>
</feature>
<proteinExistence type="predicted"/>
<feature type="region of interest" description="Disordered" evidence="1">
    <location>
        <begin position="199"/>
        <end position="285"/>
    </location>
</feature>
<gene>
    <name evidence="2" type="ORF">RHTO0S_02e04786g</name>
</gene>
<name>A0A061AMR2_RHOTO</name>
<feature type="compositionally biased region" description="Basic residues" evidence="1">
    <location>
        <begin position="54"/>
        <end position="145"/>
    </location>
</feature>
<evidence type="ECO:0000256" key="1">
    <source>
        <dbReference type="SAM" id="MobiDB-lite"/>
    </source>
</evidence>
<feature type="region of interest" description="Disordered" evidence="1">
    <location>
        <begin position="1"/>
        <end position="23"/>
    </location>
</feature>
<feature type="region of interest" description="Disordered" evidence="1">
    <location>
        <begin position="54"/>
        <end position="180"/>
    </location>
</feature>
<accession>A0A061AMR2</accession>
<feature type="compositionally biased region" description="Low complexity" evidence="1">
    <location>
        <begin position="274"/>
        <end position="285"/>
    </location>
</feature>
<feature type="compositionally biased region" description="Basic residues" evidence="1">
    <location>
        <begin position="222"/>
        <end position="234"/>
    </location>
</feature>
<feature type="compositionally biased region" description="Low complexity" evidence="1">
    <location>
        <begin position="14"/>
        <end position="23"/>
    </location>
</feature>
<evidence type="ECO:0000313" key="2">
    <source>
        <dbReference type="EMBL" id="CDR36634.1"/>
    </source>
</evidence>
<dbReference type="AlphaFoldDB" id="A0A061AMR2"/>
<organism evidence="2">
    <name type="scientific">Rhodotorula toruloides</name>
    <name type="common">Yeast</name>
    <name type="synonym">Rhodosporidium toruloides</name>
    <dbReference type="NCBI Taxonomy" id="5286"/>
    <lineage>
        <taxon>Eukaryota</taxon>
        <taxon>Fungi</taxon>
        <taxon>Dikarya</taxon>
        <taxon>Basidiomycota</taxon>
        <taxon>Pucciniomycotina</taxon>
        <taxon>Microbotryomycetes</taxon>
        <taxon>Sporidiobolales</taxon>
        <taxon>Sporidiobolaceae</taxon>
        <taxon>Rhodotorula</taxon>
    </lineage>
</organism>
<feature type="region of interest" description="Disordered" evidence="1">
    <location>
        <begin position="316"/>
        <end position="335"/>
    </location>
</feature>